<dbReference type="KEGG" id="mfy:HH212_21940"/>
<keyword evidence="3" id="KW-1185">Reference proteome</keyword>
<gene>
    <name evidence="2" type="ORF">HH212_21940</name>
</gene>
<feature type="signal peptide" evidence="1">
    <location>
        <begin position="1"/>
        <end position="22"/>
    </location>
</feature>
<reference evidence="2 3" key="1">
    <citation type="submission" date="2020-04" db="EMBL/GenBank/DDBJ databases">
        <title>Genome sequencing of novel species.</title>
        <authorList>
            <person name="Heo J."/>
            <person name="Kim S.-J."/>
            <person name="Kim J.-S."/>
            <person name="Hong S.-B."/>
            <person name="Kwon S.-W."/>
        </authorList>
    </citation>
    <scope>NUCLEOTIDE SEQUENCE [LARGE SCALE GENOMIC DNA]</scope>
    <source>
        <strain evidence="2 3">GN2-R2</strain>
    </source>
</reference>
<dbReference type="Proteomes" id="UP000502415">
    <property type="component" value="Chromosome"/>
</dbReference>
<protein>
    <recommendedName>
        <fullName evidence="4">Adhesin</fullName>
    </recommendedName>
</protein>
<accession>A0A7Z2W081</accession>
<dbReference type="RefSeq" id="WP_170204441.1">
    <property type="nucleotide sequence ID" value="NZ_CP051685.1"/>
</dbReference>
<feature type="chain" id="PRO_5031199472" description="Adhesin" evidence="1">
    <location>
        <begin position="23"/>
        <end position="171"/>
    </location>
</feature>
<evidence type="ECO:0000256" key="1">
    <source>
        <dbReference type="SAM" id="SignalP"/>
    </source>
</evidence>
<proteinExistence type="predicted"/>
<sequence>MRLPLQIALTLAGAALAAQALAASPQVVLDRSQFVSQQAVDPATLDDYRGGFVTDTGLSVSLGLERIVTINGNVADRTSIELGDLGSLTSGKTTLSGTAANQLMLIQNGAAQSLQAGASLLGGTIIQNSLNDQLINNATIINASVNARGMLQSMNFQSTLSNALNTAATGR</sequence>
<dbReference type="AlphaFoldDB" id="A0A7Z2W081"/>
<dbReference type="EMBL" id="CP051685">
    <property type="protein sequence ID" value="QJE02354.1"/>
    <property type="molecule type" value="Genomic_DNA"/>
</dbReference>
<organism evidence="2 3">
    <name type="scientific">Massilia forsythiae</name>
    <dbReference type="NCBI Taxonomy" id="2728020"/>
    <lineage>
        <taxon>Bacteria</taxon>
        <taxon>Pseudomonadati</taxon>
        <taxon>Pseudomonadota</taxon>
        <taxon>Betaproteobacteria</taxon>
        <taxon>Burkholderiales</taxon>
        <taxon>Oxalobacteraceae</taxon>
        <taxon>Telluria group</taxon>
        <taxon>Massilia</taxon>
    </lineage>
</organism>
<evidence type="ECO:0008006" key="4">
    <source>
        <dbReference type="Google" id="ProtNLM"/>
    </source>
</evidence>
<keyword evidence="1" id="KW-0732">Signal</keyword>
<name>A0A7Z2W081_9BURK</name>
<evidence type="ECO:0000313" key="2">
    <source>
        <dbReference type="EMBL" id="QJE02354.1"/>
    </source>
</evidence>
<evidence type="ECO:0000313" key="3">
    <source>
        <dbReference type="Proteomes" id="UP000502415"/>
    </source>
</evidence>